<evidence type="ECO:0000256" key="2">
    <source>
        <dbReference type="ARBA" id="ARBA00022475"/>
    </source>
</evidence>
<keyword evidence="4 6" id="KW-1133">Transmembrane helix</keyword>
<evidence type="ECO:0000313" key="9">
    <source>
        <dbReference type="Proteomes" id="UP000051017"/>
    </source>
</evidence>
<dbReference type="PANTHER" id="PTHR35007">
    <property type="entry name" value="INTEGRAL MEMBRANE PROTEIN-RELATED"/>
    <property type="match status" value="1"/>
</dbReference>
<dbReference type="Pfam" id="PF00482">
    <property type="entry name" value="T2SSF"/>
    <property type="match status" value="1"/>
</dbReference>
<feature type="transmembrane region" description="Helical" evidence="6">
    <location>
        <begin position="6"/>
        <end position="23"/>
    </location>
</feature>
<evidence type="ECO:0000259" key="7">
    <source>
        <dbReference type="Pfam" id="PF00482"/>
    </source>
</evidence>
<dbReference type="Proteomes" id="UP000051017">
    <property type="component" value="Unassembled WGS sequence"/>
</dbReference>
<evidence type="ECO:0000256" key="1">
    <source>
        <dbReference type="ARBA" id="ARBA00004651"/>
    </source>
</evidence>
<feature type="transmembrane region" description="Helical" evidence="6">
    <location>
        <begin position="249"/>
        <end position="269"/>
    </location>
</feature>
<evidence type="ECO:0000256" key="3">
    <source>
        <dbReference type="ARBA" id="ARBA00022692"/>
    </source>
</evidence>
<feature type="transmembrane region" description="Helical" evidence="6">
    <location>
        <begin position="69"/>
        <end position="91"/>
    </location>
</feature>
<dbReference type="PANTHER" id="PTHR35007:SF1">
    <property type="entry name" value="PILUS ASSEMBLY PROTEIN"/>
    <property type="match status" value="1"/>
</dbReference>
<feature type="domain" description="Type II secretion system protein GspF" evidence="7">
    <location>
        <begin position="135"/>
        <end position="263"/>
    </location>
</feature>
<dbReference type="EMBL" id="LIBJ01000130">
    <property type="protein sequence ID" value="KRO47802.1"/>
    <property type="molecule type" value="Genomic_DNA"/>
</dbReference>
<keyword evidence="2" id="KW-1003">Cell membrane</keyword>
<proteinExistence type="predicted"/>
<evidence type="ECO:0000256" key="6">
    <source>
        <dbReference type="SAM" id="Phobius"/>
    </source>
</evidence>
<comment type="caution">
    <text evidence="8">The sequence shown here is derived from an EMBL/GenBank/DDBJ whole genome shotgun (WGS) entry which is preliminary data.</text>
</comment>
<reference evidence="8 9" key="1">
    <citation type="submission" date="2015-10" db="EMBL/GenBank/DDBJ databases">
        <title>Metagenome-Assembled Genomes uncover a global brackish microbiome.</title>
        <authorList>
            <person name="Hugerth L.W."/>
            <person name="Larsson J."/>
            <person name="Alneberg J."/>
            <person name="Lindh M.V."/>
            <person name="Legrand C."/>
            <person name="Pinhassi J."/>
            <person name="Andersson A.F."/>
        </authorList>
    </citation>
    <scope>NUCLEOTIDE SEQUENCE [LARGE SCALE GENOMIC DNA]</scope>
    <source>
        <strain evidence="8">BACL6 MAG-120924-bin43</strain>
    </source>
</reference>
<organism evidence="8 9">
    <name type="scientific">Acidimicrobiia bacterium BACL6 MAG-120924-bin43</name>
    <dbReference type="NCBI Taxonomy" id="1655583"/>
    <lineage>
        <taxon>Bacteria</taxon>
        <taxon>Bacillati</taxon>
        <taxon>Actinomycetota</taxon>
        <taxon>Acidimicrobiia</taxon>
        <taxon>acIV cluster</taxon>
    </lineage>
</organism>
<protein>
    <recommendedName>
        <fullName evidence="7">Type II secretion system protein GspF domain-containing protein</fullName>
    </recommendedName>
</protein>
<evidence type="ECO:0000256" key="5">
    <source>
        <dbReference type="ARBA" id="ARBA00023136"/>
    </source>
</evidence>
<keyword evidence="5 6" id="KW-0472">Membrane</keyword>
<dbReference type="GO" id="GO:0005886">
    <property type="term" value="C:plasma membrane"/>
    <property type="evidence" value="ECO:0007669"/>
    <property type="project" value="UniProtKB-SubCell"/>
</dbReference>
<comment type="subcellular location">
    <subcellularLocation>
        <location evidence="1">Cell membrane</location>
        <topology evidence="1">Multi-pass membrane protein</topology>
    </subcellularLocation>
</comment>
<feature type="transmembrane region" description="Helical" evidence="6">
    <location>
        <begin position="97"/>
        <end position="117"/>
    </location>
</feature>
<dbReference type="AlphaFoldDB" id="A0A0R2QJ61"/>
<accession>A0A0R2QJ61</accession>
<dbReference type="InterPro" id="IPR018076">
    <property type="entry name" value="T2SS_GspF_dom"/>
</dbReference>
<gene>
    <name evidence="8" type="ORF">ABR75_06150</name>
</gene>
<keyword evidence="3 6" id="KW-0812">Transmembrane</keyword>
<evidence type="ECO:0000313" key="8">
    <source>
        <dbReference type="EMBL" id="KRO47802.1"/>
    </source>
</evidence>
<name>A0A0R2QJ61_9ACTN</name>
<sequence length="272" mass="29026">MISVVFSGLCIGVGLIMLTMPTITQRCRDVLAATLPKVQARLRQRMGDRHRTDLALTERVAQDMVVQKLVGGLIGCFSPIACGALITTIGGSPSTSLLLLGSFSCGILGFVLPDRMLRNTAQRRRKSFLHAFSSFLDLTNVLLAGGAGTETALLAAADAGDGWAFEQLRNALVRARSSHRSPWVELAALGERFNLVQVVEVAGSVQLAGEHGARIRSSLSAKAESLRHRQMSEIEAAANSSTERMGVPMVLLFLAFIVLIGYPAVTLIVGGL</sequence>
<evidence type="ECO:0000256" key="4">
    <source>
        <dbReference type="ARBA" id="ARBA00022989"/>
    </source>
</evidence>